<organism evidence="1 2">
    <name type="scientific">Fraxinus pennsylvanica</name>
    <dbReference type="NCBI Taxonomy" id="56036"/>
    <lineage>
        <taxon>Eukaryota</taxon>
        <taxon>Viridiplantae</taxon>
        <taxon>Streptophyta</taxon>
        <taxon>Embryophyta</taxon>
        <taxon>Tracheophyta</taxon>
        <taxon>Spermatophyta</taxon>
        <taxon>Magnoliopsida</taxon>
        <taxon>eudicotyledons</taxon>
        <taxon>Gunneridae</taxon>
        <taxon>Pentapetalae</taxon>
        <taxon>asterids</taxon>
        <taxon>lamiids</taxon>
        <taxon>Lamiales</taxon>
        <taxon>Oleaceae</taxon>
        <taxon>Oleeae</taxon>
        <taxon>Fraxinus</taxon>
    </lineage>
</organism>
<dbReference type="AlphaFoldDB" id="A0AAD2DR00"/>
<protein>
    <submittedName>
        <fullName evidence="1">Uncharacterized protein</fullName>
    </submittedName>
</protein>
<dbReference type="Proteomes" id="UP000834106">
    <property type="component" value="Chromosome 6"/>
</dbReference>
<accession>A0AAD2DR00</accession>
<sequence length="103" mass="11241">MTNSSTASTASRVKLIAPLEIMHENSGTFDETISFNLARMSIKGAKQVLVVDSHKVGISYVASDIGRPTRIVSNLKDLRPLSESGPLDLRRCLWLNSVLTIVT</sequence>
<gene>
    <name evidence="1" type="ORF">FPE_LOCUS11302</name>
</gene>
<evidence type="ECO:0000313" key="1">
    <source>
        <dbReference type="EMBL" id="CAI9763872.1"/>
    </source>
</evidence>
<evidence type="ECO:0000313" key="2">
    <source>
        <dbReference type="Proteomes" id="UP000834106"/>
    </source>
</evidence>
<dbReference type="EMBL" id="OU503041">
    <property type="protein sequence ID" value="CAI9763872.1"/>
    <property type="molecule type" value="Genomic_DNA"/>
</dbReference>
<reference evidence="1" key="1">
    <citation type="submission" date="2023-05" db="EMBL/GenBank/DDBJ databases">
        <authorList>
            <person name="Huff M."/>
        </authorList>
    </citation>
    <scope>NUCLEOTIDE SEQUENCE</scope>
</reference>
<name>A0AAD2DR00_9LAMI</name>
<proteinExistence type="predicted"/>
<keyword evidence="2" id="KW-1185">Reference proteome</keyword>